<gene>
    <name evidence="2" type="ORF">NITFAB_1509</name>
</gene>
<name>A0A2X0QUX2_9PROT</name>
<feature type="transmembrane region" description="Helical" evidence="1">
    <location>
        <begin position="323"/>
        <end position="341"/>
    </location>
</feature>
<proteinExistence type="predicted"/>
<organism evidence="2">
    <name type="scientific">Candidatus Nitrotoga fabula</name>
    <dbReference type="NCBI Taxonomy" id="2182327"/>
    <lineage>
        <taxon>Bacteria</taxon>
        <taxon>Pseudomonadati</taxon>
        <taxon>Pseudomonadota</taxon>
        <taxon>Betaproteobacteria</taxon>
        <taxon>Nitrosomonadales</taxon>
        <taxon>Gallionellaceae</taxon>
        <taxon>Candidatus Nitrotoga</taxon>
    </lineage>
</organism>
<feature type="transmembrane region" description="Helical" evidence="1">
    <location>
        <begin position="78"/>
        <end position="95"/>
    </location>
</feature>
<evidence type="ECO:0000256" key="1">
    <source>
        <dbReference type="SAM" id="Phobius"/>
    </source>
</evidence>
<feature type="transmembrane region" description="Helical" evidence="1">
    <location>
        <begin position="223"/>
        <end position="241"/>
    </location>
</feature>
<keyword evidence="1" id="KW-1133">Transmembrane helix</keyword>
<accession>A0A2X0QUX2</accession>
<feature type="transmembrane region" description="Helical" evidence="1">
    <location>
        <begin position="298"/>
        <end position="316"/>
    </location>
</feature>
<evidence type="ECO:0008006" key="3">
    <source>
        <dbReference type="Google" id="ProtNLM"/>
    </source>
</evidence>
<dbReference type="AlphaFoldDB" id="A0A2X0QUX2"/>
<dbReference type="EMBL" id="LS423452">
    <property type="protein sequence ID" value="SPS05919.1"/>
    <property type="molecule type" value="Genomic_DNA"/>
</dbReference>
<feature type="transmembrane region" description="Helical" evidence="1">
    <location>
        <begin position="15"/>
        <end position="36"/>
    </location>
</feature>
<keyword evidence="1" id="KW-0472">Membrane</keyword>
<reference evidence="2" key="1">
    <citation type="submission" date="2018-05" db="EMBL/GenBank/DDBJ databases">
        <authorList>
            <person name="Lanie J.A."/>
            <person name="Ng W.-L."/>
            <person name="Kazmierczak K.M."/>
            <person name="Andrzejewski T.M."/>
            <person name="Davidsen T.M."/>
            <person name="Wayne K.J."/>
            <person name="Tettelin H."/>
            <person name="Glass J.I."/>
            <person name="Rusch D."/>
            <person name="Podicherti R."/>
            <person name="Tsui H.-C.T."/>
            <person name="Winkler M.E."/>
        </authorList>
    </citation>
    <scope>NUCLEOTIDE SEQUENCE</scope>
    <source>
        <strain evidence="2">KNB</strain>
    </source>
</reference>
<protein>
    <recommendedName>
        <fullName evidence="3">Glycosyltransferase RgtA/B/C/D-like domain-containing protein</fullName>
    </recommendedName>
</protein>
<evidence type="ECO:0000313" key="2">
    <source>
        <dbReference type="EMBL" id="SPS05919.1"/>
    </source>
</evidence>
<feature type="transmembrane region" description="Helical" evidence="1">
    <location>
        <begin position="102"/>
        <end position="120"/>
    </location>
</feature>
<feature type="transmembrane region" description="Helical" evidence="1">
    <location>
        <begin position="132"/>
        <end position="149"/>
    </location>
</feature>
<feature type="transmembrane region" description="Helical" evidence="1">
    <location>
        <begin position="156"/>
        <end position="174"/>
    </location>
</feature>
<feature type="transmembrane region" description="Helical" evidence="1">
    <location>
        <begin position="194"/>
        <end position="211"/>
    </location>
</feature>
<keyword evidence="1" id="KW-0812">Transmembrane</keyword>
<sequence length="492" mass="55478">MKRNWIYNLFYSRKFELFIFWIVLCAVVFLHGRWILVHFTSHGYLFDSGWFAHLFESADPFLKNPRIINELSYYSTHLSPYLFLFGAPLAIGFGLDGIEIFAIHQGLFFGLFYLALYLIATPPNGLPQPHRLIAMMLALLIGSASVLLFQAAGYPHFEISMIATASLALAAYLRDRSFLFVLSLLMLPLIREDGGFYAALICLLLLALNFKHQDSWNREQTKLIILALSGVLIAALCFLIKSKLFPGADTFESNFSGDGWNHLSAHFIAERLANLVSQNNFLIIITGTVILGIYDRRYLSGLVLLSPLITIHLLAVRDELGRFTLYYALPWLLVCLNWVVVFVSRGREENPPTALECLLILGLALSLSSPVQHLLRMQENHSRIPIQAIKPERIHIRSMVAFLQPLVYPPDQKKNGDQVCASIGIAALIPDTLNPEQFITAESSLKPCRQILLLHGDMDYDTLRSQATKTGFILRSRSGNAEHWSKNDTGKP</sequence>